<dbReference type="EMBL" id="PGGS01000858">
    <property type="protein sequence ID" value="PNH01563.1"/>
    <property type="molecule type" value="Genomic_DNA"/>
</dbReference>
<name>A0A2J7ZMR8_9CHLO</name>
<dbReference type="AlphaFoldDB" id="A0A2J7ZMR8"/>
<dbReference type="Proteomes" id="UP000236333">
    <property type="component" value="Unassembled WGS sequence"/>
</dbReference>
<evidence type="ECO:0000313" key="2">
    <source>
        <dbReference type="EMBL" id="PNH01563.1"/>
    </source>
</evidence>
<reference evidence="2 3" key="1">
    <citation type="journal article" date="2017" name="Mol. Biol. Evol.">
        <title>The 4-celled Tetrabaena socialis nuclear genome reveals the essential components for genetic control of cell number at the origin of multicellularity in the volvocine lineage.</title>
        <authorList>
            <person name="Featherston J."/>
            <person name="Arakaki Y."/>
            <person name="Hanschen E.R."/>
            <person name="Ferris P.J."/>
            <person name="Michod R.E."/>
            <person name="Olson B.J.S.C."/>
            <person name="Nozaki H."/>
            <person name="Durand P.M."/>
        </authorList>
    </citation>
    <scope>NUCLEOTIDE SEQUENCE [LARGE SCALE GENOMIC DNA]</scope>
    <source>
        <strain evidence="2 3">NIES-571</strain>
    </source>
</reference>
<keyword evidence="3" id="KW-1185">Reference proteome</keyword>
<dbReference type="OrthoDB" id="102943at2759"/>
<comment type="caution">
    <text evidence="2">The sequence shown here is derived from an EMBL/GenBank/DDBJ whole genome shotgun (WGS) entry which is preliminary data.</text>
</comment>
<protein>
    <submittedName>
        <fullName evidence="2">Uncharacterized protein</fullName>
    </submittedName>
</protein>
<accession>A0A2J7ZMR8</accession>
<gene>
    <name evidence="2" type="ORF">TSOC_012543</name>
</gene>
<evidence type="ECO:0000256" key="1">
    <source>
        <dbReference type="SAM" id="MobiDB-lite"/>
    </source>
</evidence>
<organism evidence="2 3">
    <name type="scientific">Tetrabaena socialis</name>
    <dbReference type="NCBI Taxonomy" id="47790"/>
    <lineage>
        <taxon>Eukaryota</taxon>
        <taxon>Viridiplantae</taxon>
        <taxon>Chlorophyta</taxon>
        <taxon>core chlorophytes</taxon>
        <taxon>Chlorophyceae</taxon>
        <taxon>CS clade</taxon>
        <taxon>Chlamydomonadales</taxon>
        <taxon>Tetrabaenaceae</taxon>
        <taxon>Tetrabaena</taxon>
    </lineage>
</organism>
<evidence type="ECO:0000313" key="3">
    <source>
        <dbReference type="Proteomes" id="UP000236333"/>
    </source>
</evidence>
<feature type="region of interest" description="Disordered" evidence="1">
    <location>
        <begin position="1"/>
        <end position="25"/>
    </location>
</feature>
<proteinExistence type="predicted"/>
<sequence length="631" mass="69952">MSNSVDLGDPGDSVASVASGDSGEVPDQTVASVVTMKLNTFCTNQAVVRTINQIVLAMNRLVAEAYTFSNFHVIRLLQGPSPVVIPLMDRNFFYRCLLAVSMVPGKQTVAALSITMATMATNHLWMNLEGRLTRYIRKLHPGLRRHEKRILRAVVTHPKEDLTKVFKMPAAAVVGGGAGVDAAMRLCTQLRLLMPLQSGKQYATRAHLTLPLYHKILLETEAARDRFEGFDDPASRKAMGAFRLFKLLPTKSGFTTSFIPISTMAMLHMLRSLGLEELIGDGRSMDATGLWRKYFNLNAVETRTRRFGGSIVTDGTGVSVLMAKPAAAATCKCDEPCCAEMRTVLREREIARVVGVDPGFTDVVTVATADGSKPVSYSSKRYYEDAKIFLSNRRTDSWNEGTEDMVDSIPTVCTGDLVRLKLHVTAYLAHLQALLRYRFTKGYRNMRFMRSVFKRKAVGDICSLIAPAGKITLVGFGNWSGGKGSPISRRTCGPLQEIKFRLRRRPDVFLKELDEYRTSVTCNGCLQVLSNMRAMSTVVDRYDQSKAVRRTRVHKVLHCRSSDGGPSNRCGASWNRDVNASRNLLMLMMCHVLGYERPPAFTRAWQTPSATQLTGSAIYRIARGFTSSGEL</sequence>